<feature type="region of interest" description="Disordered" evidence="1">
    <location>
        <begin position="1"/>
        <end position="97"/>
    </location>
</feature>
<organism evidence="2 3">
    <name type="scientific">Pleurodeles waltl</name>
    <name type="common">Iberian ribbed newt</name>
    <dbReference type="NCBI Taxonomy" id="8319"/>
    <lineage>
        <taxon>Eukaryota</taxon>
        <taxon>Metazoa</taxon>
        <taxon>Chordata</taxon>
        <taxon>Craniata</taxon>
        <taxon>Vertebrata</taxon>
        <taxon>Euteleostomi</taxon>
        <taxon>Amphibia</taxon>
        <taxon>Batrachia</taxon>
        <taxon>Caudata</taxon>
        <taxon>Salamandroidea</taxon>
        <taxon>Salamandridae</taxon>
        <taxon>Pleurodelinae</taxon>
        <taxon>Pleurodeles</taxon>
    </lineage>
</organism>
<evidence type="ECO:0000256" key="1">
    <source>
        <dbReference type="SAM" id="MobiDB-lite"/>
    </source>
</evidence>
<feature type="compositionally biased region" description="Basic and acidic residues" evidence="1">
    <location>
        <begin position="1"/>
        <end position="13"/>
    </location>
</feature>
<comment type="caution">
    <text evidence="2">The sequence shown here is derived from an EMBL/GenBank/DDBJ whole genome shotgun (WGS) entry which is preliminary data.</text>
</comment>
<name>A0AAV7WXA0_PLEWA</name>
<dbReference type="AlphaFoldDB" id="A0AAV7WXA0"/>
<protein>
    <submittedName>
        <fullName evidence="2">Uncharacterized protein</fullName>
    </submittedName>
</protein>
<feature type="compositionally biased region" description="Basic and acidic residues" evidence="1">
    <location>
        <begin position="25"/>
        <end position="60"/>
    </location>
</feature>
<dbReference type="Proteomes" id="UP001066276">
    <property type="component" value="Chromosome 1_1"/>
</dbReference>
<evidence type="ECO:0000313" key="3">
    <source>
        <dbReference type="Proteomes" id="UP001066276"/>
    </source>
</evidence>
<accession>A0AAV7WXA0</accession>
<evidence type="ECO:0000313" key="2">
    <source>
        <dbReference type="EMBL" id="KAJ1217351.1"/>
    </source>
</evidence>
<reference evidence="2" key="1">
    <citation type="journal article" date="2022" name="bioRxiv">
        <title>Sequencing and chromosome-scale assembly of the giantPleurodeles waltlgenome.</title>
        <authorList>
            <person name="Brown T."/>
            <person name="Elewa A."/>
            <person name="Iarovenko S."/>
            <person name="Subramanian E."/>
            <person name="Araus A.J."/>
            <person name="Petzold A."/>
            <person name="Susuki M."/>
            <person name="Suzuki K.-i.T."/>
            <person name="Hayashi T."/>
            <person name="Toyoda A."/>
            <person name="Oliveira C."/>
            <person name="Osipova E."/>
            <person name="Leigh N.D."/>
            <person name="Simon A."/>
            <person name="Yun M.H."/>
        </authorList>
    </citation>
    <scope>NUCLEOTIDE SEQUENCE</scope>
    <source>
        <strain evidence="2">20211129_DDA</strain>
        <tissue evidence="2">Liver</tissue>
    </source>
</reference>
<feature type="compositionally biased region" description="Polar residues" evidence="1">
    <location>
        <begin position="67"/>
        <end position="80"/>
    </location>
</feature>
<keyword evidence="3" id="KW-1185">Reference proteome</keyword>
<dbReference type="EMBL" id="JANPWB010000001">
    <property type="protein sequence ID" value="KAJ1217351.1"/>
    <property type="molecule type" value="Genomic_DNA"/>
</dbReference>
<proteinExistence type="predicted"/>
<gene>
    <name evidence="2" type="ORF">NDU88_004945</name>
</gene>
<sequence>MTHTTQEEKEIGRDTALSPTVGIRKQADPGGEHSAGPERPREDQQRNEERGEESPREQMKNSRKRTLQSSPATCQEQHGSTRYGLIGRRVGQQPKGI</sequence>